<gene>
    <name evidence="6" type="ORF">AC579_1471</name>
</gene>
<dbReference type="PANTHER" id="PTHR43918:SF4">
    <property type="entry name" value="CARBOXYLIC ESTER HYDROLASE"/>
    <property type="match status" value="1"/>
</dbReference>
<name>A0A139I050_9PEZI</name>
<dbReference type="PROSITE" id="PS00122">
    <property type="entry name" value="CARBOXYLESTERASE_B_1"/>
    <property type="match status" value="1"/>
</dbReference>
<dbReference type="InterPro" id="IPR029058">
    <property type="entry name" value="AB_hydrolase_fold"/>
</dbReference>
<dbReference type="STRING" id="113226.A0A139I050"/>
<evidence type="ECO:0000313" key="6">
    <source>
        <dbReference type="EMBL" id="KXT08096.1"/>
    </source>
</evidence>
<comment type="similarity">
    <text evidence="1 3">Belongs to the type-B carboxylesterase/lipase family.</text>
</comment>
<dbReference type="Proteomes" id="UP000073492">
    <property type="component" value="Unassembled WGS sequence"/>
</dbReference>
<dbReference type="GO" id="GO:0052689">
    <property type="term" value="F:carboxylic ester hydrolase activity"/>
    <property type="evidence" value="ECO:0007669"/>
    <property type="project" value="TreeGrafter"/>
</dbReference>
<evidence type="ECO:0000256" key="2">
    <source>
        <dbReference type="ARBA" id="ARBA00022801"/>
    </source>
</evidence>
<proteinExistence type="inferred from homology"/>
<accession>A0A139I050</accession>
<dbReference type="EC" id="3.1.1.-" evidence="3"/>
<comment type="caution">
    <text evidence="6">The sequence shown here is derived from an EMBL/GenBank/DDBJ whole genome shotgun (WGS) entry which is preliminary data.</text>
</comment>
<keyword evidence="4" id="KW-0812">Transmembrane</keyword>
<feature type="domain" description="Carboxylesterase type B" evidence="5">
    <location>
        <begin position="97"/>
        <end position="607"/>
    </location>
</feature>
<dbReference type="PROSITE" id="PS00941">
    <property type="entry name" value="CARBOXYLESTERASE_B_2"/>
    <property type="match status" value="1"/>
</dbReference>
<dbReference type="OrthoDB" id="408631at2759"/>
<dbReference type="Pfam" id="PF00135">
    <property type="entry name" value="COesterase"/>
    <property type="match status" value="1"/>
</dbReference>
<organism evidence="6 7">
    <name type="scientific">Pseudocercospora musae</name>
    <dbReference type="NCBI Taxonomy" id="113226"/>
    <lineage>
        <taxon>Eukaryota</taxon>
        <taxon>Fungi</taxon>
        <taxon>Dikarya</taxon>
        <taxon>Ascomycota</taxon>
        <taxon>Pezizomycotina</taxon>
        <taxon>Dothideomycetes</taxon>
        <taxon>Dothideomycetidae</taxon>
        <taxon>Mycosphaerellales</taxon>
        <taxon>Mycosphaerellaceae</taxon>
        <taxon>Pseudocercospora</taxon>
    </lineage>
</organism>
<dbReference type="Gene3D" id="3.40.50.1820">
    <property type="entry name" value="alpha/beta hydrolase"/>
    <property type="match status" value="1"/>
</dbReference>
<keyword evidence="4" id="KW-1133">Transmembrane helix</keyword>
<dbReference type="SUPFAM" id="SSF53474">
    <property type="entry name" value="alpha/beta-Hydrolases"/>
    <property type="match status" value="1"/>
</dbReference>
<dbReference type="PANTHER" id="PTHR43918">
    <property type="entry name" value="ACETYLCHOLINESTERASE"/>
    <property type="match status" value="1"/>
</dbReference>
<dbReference type="InterPro" id="IPR019826">
    <property type="entry name" value="Carboxylesterase_B_AS"/>
</dbReference>
<protein>
    <recommendedName>
        <fullName evidence="3">Carboxylic ester hydrolase</fullName>
        <ecNumber evidence="3">3.1.1.-</ecNumber>
    </recommendedName>
</protein>
<evidence type="ECO:0000313" key="7">
    <source>
        <dbReference type="Proteomes" id="UP000073492"/>
    </source>
</evidence>
<keyword evidence="4" id="KW-0472">Membrane</keyword>
<evidence type="ECO:0000256" key="1">
    <source>
        <dbReference type="ARBA" id="ARBA00005964"/>
    </source>
</evidence>
<dbReference type="AlphaFoldDB" id="A0A139I050"/>
<dbReference type="InterPro" id="IPR050654">
    <property type="entry name" value="AChE-related_enzymes"/>
</dbReference>
<sequence>MAPRLQLRFWKCFATWQASVMGSESIIPQRESPKPYKLCGLPSARHDEVVRCRFLVSSLLWSGIVMKSLLAAIGLLGIASAVPRTQPAYRRQTSYGTPTVTVKNGTISGVHSSTYNEDYFLGIPFAQPPLDELRFRNPQSINTSFDGTLEATEYAPECYGYGGDQIGYPQSEDCLYLNVIRPSGYENESLPVGVWIHGGGLFQGGTRDERYNLSFIVQNSVEIGKPIVAASIAYRLGPWGFLSSQEVSRSGNTNIGLRDQRLALHWINENIGAFGGDKDKVTIWGESAGAASVGWHITAYDGRDDGLFRAGIMQSGNPVNYATYRTNVQYQPQYDALVNAANCSTATDTLSCLRSIPSDTLVNLFNTNTSITYGWSPIVDGDFIQRWASIQLAEGAFVKVPVIDGANTDEGTAFGPTGIDTTADFAATISNTSRNAILPEAFVDEVLEAYPNEPAYWIPPVEEIGNYTYESPYGAQYRRSAAYWGDVVMIANRRGTVETWASNGIPAYSYRFNTLPTGVPSTIGVTHFQEVAFVFDNTQGLGYDEEHGTVNPFANKTQDYYDLADLMSKSWASFIYDLDPNYEVTRPSNAPMWPQYSLEEPQNIVWDTNVTGTAFVEADTWREEGIRWILDHALAYRR</sequence>
<dbReference type="ESTHER" id="9pezi-a0a139i050">
    <property type="family name" value="Fungal_carboxylesterase_lipase"/>
</dbReference>
<evidence type="ECO:0000256" key="3">
    <source>
        <dbReference type="RuleBase" id="RU361235"/>
    </source>
</evidence>
<dbReference type="InterPro" id="IPR019819">
    <property type="entry name" value="Carboxylesterase_B_CS"/>
</dbReference>
<keyword evidence="2 3" id="KW-0378">Hydrolase</keyword>
<keyword evidence="7" id="KW-1185">Reference proteome</keyword>
<dbReference type="InterPro" id="IPR002018">
    <property type="entry name" value="CarbesteraseB"/>
</dbReference>
<feature type="transmembrane region" description="Helical" evidence="4">
    <location>
        <begin position="59"/>
        <end position="82"/>
    </location>
</feature>
<evidence type="ECO:0000259" key="5">
    <source>
        <dbReference type="Pfam" id="PF00135"/>
    </source>
</evidence>
<dbReference type="EMBL" id="LFZO01000493">
    <property type="protein sequence ID" value="KXT08096.1"/>
    <property type="molecule type" value="Genomic_DNA"/>
</dbReference>
<reference evidence="6 7" key="1">
    <citation type="submission" date="2015-07" db="EMBL/GenBank/DDBJ databases">
        <title>Comparative genomics of the Sigatoka disease complex on banana suggests a link between parallel evolutionary changes in Pseudocercospora fijiensis and Pseudocercospora eumusae and increased virulence on the banana host.</title>
        <authorList>
            <person name="Chang T.-C."/>
            <person name="Salvucci A."/>
            <person name="Crous P.W."/>
            <person name="Stergiopoulos I."/>
        </authorList>
    </citation>
    <scope>NUCLEOTIDE SEQUENCE [LARGE SCALE GENOMIC DNA]</scope>
    <source>
        <strain evidence="6 7">CBS 116634</strain>
    </source>
</reference>
<evidence type="ECO:0000256" key="4">
    <source>
        <dbReference type="SAM" id="Phobius"/>
    </source>
</evidence>